<gene>
    <name evidence="1" type="ORF">VPK24_09090</name>
</gene>
<evidence type="ECO:0000313" key="1">
    <source>
        <dbReference type="EMBL" id="MFG3817788.1"/>
    </source>
</evidence>
<dbReference type="Proteomes" id="UP001604335">
    <property type="component" value="Unassembled WGS sequence"/>
</dbReference>
<organism evidence="1 2">
    <name type="scientific">Limnothrix redekei LRLZ20PSL1</name>
    <dbReference type="NCBI Taxonomy" id="3112953"/>
    <lineage>
        <taxon>Bacteria</taxon>
        <taxon>Bacillati</taxon>
        <taxon>Cyanobacteriota</taxon>
        <taxon>Cyanophyceae</taxon>
        <taxon>Pseudanabaenales</taxon>
        <taxon>Pseudanabaenaceae</taxon>
        <taxon>Limnothrix</taxon>
    </lineage>
</organism>
<keyword evidence="2" id="KW-1185">Reference proteome</keyword>
<comment type="caution">
    <text evidence="1">The sequence shown here is derived from an EMBL/GenBank/DDBJ whole genome shotgun (WGS) entry which is preliminary data.</text>
</comment>
<evidence type="ECO:0000313" key="2">
    <source>
        <dbReference type="Proteomes" id="UP001604335"/>
    </source>
</evidence>
<name>A0ABW7CCQ8_9CYAN</name>
<sequence>MRSKLEIVPIGPWAGRQIAQNPDSTVIIPGETRGLSPLSTTIGERKTNRFNLTSKNDDRAQEPTIISIFLLLLKKIKSGAIARAYIPPSDFTQSPPRSPG</sequence>
<protein>
    <submittedName>
        <fullName evidence="1">Uncharacterized protein</fullName>
    </submittedName>
</protein>
<dbReference type="RefSeq" id="WP_190355549.1">
    <property type="nucleotide sequence ID" value="NZ_JAZAQF010000057.1"/>
</dbReference>
<dbReference type="EMBL" id="JAZAQF010000057">
    <property type="protein sequence ID" value="MFG3817788.1"/>
    <property type="molecule type" value="Genomic_DNA"/>
</dbReference>
<proteinExistence type="predicted"/>
<accession>A0ABW7CCQ8</accession>
<reference evidence="2" key="1">
    <citation type="journal article" date="2024" name="Algal Res.">
        <title>Biochemical, toxicological and genomic investigation of a high-biomass producing Limnothrix strain isolated from Italian shallow drinking water reservoir.</title>
        <authorList>
            <person name="Simonazzi M."/>
            <person name="Shishido T.K."/>
            <person name="Delbaje E."/>
            <person name="Wahlsten M."/>
            <person name="Fewer D.P."/>
            <person name="Sivonen K."/>
            <person name="Pezzolesi L."/>
            <person name="Pistocchi R."/>
        </authorList>
    </citation>
    <scope>NUCLEOTIDE SEQUENCE [LARGE SCALE GENOMIC DNA]</scope>
    <source>
        <strain evidence="2">LRLZ20PSL1</strain>
    </source>
</reference>